<dbReference type="InterPro" id="IPR050570">
    <property type="entry name" value="Cell_wall_metabolism_enzyme"/>
</dbReference>
<keyword evidence="2" id="KW-0732">Signal</keyword>
<dbReference type="Proteomes" id="UP000599578">
    <property type="component" value="Unassembled WGS sequence"/>
</dbReference>
<dbReference type="CDD" id="cd12797">
    <property type="entry name" value="M23_peptidase"/>
    <property type="match status" value="1"/>
</dbReference>
<dbReference type="FunFam" id="2.70.70.10:FF:000003">
    <property type="entry name" value="Murein hydrolase activator EnvC"/>
    <property type="match status" value="1"/>
</dbReference>
<dbReference type="GO" id="GO:0004222">
    <property type="term" value="F:metalloendopeptidase activity"/>
    <property type="evidence" value="ECO:0007669"/>
    <property type="project" value="TreeGrafter"/>
</dbReference>
<dbReference type="PANTHER" id="PTHR21666">
    <property type="entry name" value="PEPTIDASE-RELATED"/>
    <property type="match status" value="1"/>
</dbReference>
<dbReference type="RefSeq" id="WP_188862641.1">
    <property type="nucleotide sequence ID" value="NZ_BMLT01000015.1"/>
</dbReference>
<dbReference type="Gene3D" id="1.20.5.340">
    <property type="match status" value="1"/>
</dbReference>
<proteinExistence type="predicted"/>
<dbReference type="InterPro" id="IPR011055">
    <property type="entry name" value="Dup_hybrid_motif"/>
</dbReference>
<dbReference type="PANTHER" id="PTHR21666:SF270">
    <property type="entry name" value="MUREIN HYDROLASE ACTIVATOR ENVC"/>
    <property type="match status" value="1"/>
</dbReference>
<feature type="coiled-coil region" evidence="1">
    <location>
        <begin position="145"/>
        <end position="259"/>
    </location>
</feature>
<dbReference type="EMBL" id="BMLT01000015">
    <property type="protein sequence ID" value="GGO87982.1"/>
    <property type="molecule type" value="Genomic_DNA"/>
</dbReference>
<dbReference type="InterPro" id="IPR016047">
    <property type="entry name" value="M23ase_b-sheet_dom"/>
</dbReference>
<reference evidence="4 5" key="1">
    <citation type="journal article" date="2014" name="Int. J. Syst. Evol. Microbiol.">
        <title>Complete genome sequence of Corynebacterium casei LMG S-19264T (=DSM 44701T), isolated from a smear-ripened cheese.</title>
        <authorList>
            <consortium name="US DOE Joint Genome Institute (JGI-PGF)"/>
            <person name="Walter F."/>
            <person name="Albersmeier A."/>
            <person name="Kalinowski J."/>
            <person name="Ruckert C."/>
        </authorList>
    </citation>
    <scope>NUCLEOTIDE SEQUENCE [LARGE SCALE GENOMIC DNA]</scope>
    <source>
        <strain evidence="4 5">CGMCC 1.7286</strain>
    </source>
</reference>
<comment type="caution">
    <text evidence="4">The sequence shown here is derived from an EMBL/GenBank/DDBJ whole genome shotgun (WGS) entry which is preliminary data.</text>
</comment>
<evidence type="ECO:0000256" key="1">
    <source>
        <dbReference type="SAM" id="Coils"/>
    </source>
</evidence>
<accession>A0A918DWQ4</accession>
<feature type="signal peptide" evidence="2">
    <location>
        <begin position="1"/>
        <end position="19"/>
    </location>
</feature>
<gene>
    <name evidence="4" type="ORF">GCM10011348_42400</name>
</gene>
<dbReference type="AlphaFoldDB" id="A0A918DWQ4"/>
<feature type="chain" id="PRO_5037687112" evidence="2">
    <location>
        <begin position="20"/>
        <end position="392"/>
    </location>
</feature>
<name>A0A918DWQ4_9GAMM</name>
<organism evidence="4 5">
    <name type="scientific">Marinobacterium nitratireducens</name>
    <dbReference type="NCBI Taxonomy" id="518897"/>
    <lineage>
        <taxon>Bacteria</taxon>
        <taxon>Pseudomonadati</taxon>
        <taxon>Pseudomonadota</taxon>
        <taxon>Gammaproteobacteria</taxon>
        <taxon>Oceanospirillales</taxon>
        <taxon>Oceanospirillaceae</taxon>
        <taxon>Marinobacterium</taxon>
    </lineage>
</organism>
<dbReference type="Pfam" id="PF01551">
    <property type="entry name" value="Peptidase_M23"/>
    <property type="match status" value="1"/>
</dbReference>
<evidence type="ECO:0000313" key="5">
    <source>
        <dbReference type="Proteomes" id="UP000599578"/>
    </source>
</evidence>
<dbReference type="SUPFAM" id="SSF51261">
    <property type="entry name" value="Duplicated hybrid motif"/>
    <property type="match status" value="1"/>
</dbReference>
<keyword evidence="5" id="KW-1185">Reference proteome</keyword>
<evidence type="ECO:0000313" key="4">
    <source>
        <dbReference type="EMBL" id="GGO87982.1"/>
    </source>
</evidence>
<keyword evidence="1" id="KW-0175">Coiled coil</keyword>
<dbReference type="Gene3D" id="2.70.70.10">
    <property type="entry name" value="Glucose Permease (Domain IIA)"/>
    <property type="match status" value="1"/>
</dbReference>
<evidence type="ECO:0000259" key="3">
    <source>
        <dbReference type="Pfam" id="PF01551"/>
    </source>
</evidence>
<sequence>MIRILSLLLLLAYGGALMAADKAATEAQIKRLQKDIGALQRDIGRQQGERKELDQKLRDSETEIGRVGNRIAELDARLAQLDSRSGDLEARRDALRQSVTASSEQLQRQLRSQYRLGQQPRLQLLLNQRDPDQLERMLRYYDLINAELLARLGHFEEQLQALADTESALSDTEADLLAGRQELEKRRSELEQARRSRSSALAELRKSIDSDQKRLASLKADQTRLEGVLAEIEKALKAARLAEEKRAQAARRAQQESAKAAKALPALAGNLDWPVQGRLARAFGNNDSGIRFDGVLIAAPAGREVRAVHRGRVVFSDWLRGYGLLLIVDHGGGYMSLYGHNQRLLKEPGAWVEAGDVVSVVGNSGGYTEPGLYFAVRHNGKPTDPARWLARK</sequence>
<feature type="domain" description="M23ase beta-sheet core" evidence="3">
    <location>
        <begin position="293"/>
        <end position="385"/>
    </location>
</feature>
<feature type="coiled-coil region" evidence="1">
    <location>
        <begin position="22"/>
        <end position="98"/>
    </location>
</feature>
<protein>
    <submittedName>
        <fullName evidence="4">Peptidase M23</fullName>
    </submittedName>
</protein>
<evidence type="ECO:0000256" key="2">
    <source>
        <dbReference type="SAM" id="SignalP"/>
    </source>
</evidence>